<feature type="region of interest" description="Disordered" evidence="1">
    <location>
        <begin position="115"/>
        <end position="134"/>
    </location>
</feature>
<protein>
    <submittedName>
        <fullName evidence="2">Uncharacterized protein</fullName>
    </submittedName>
</protein>
<comment type="caution">
    <text evidence="2">The sequence shown here is derived from an EMBL/GenBank/DDBJ whole genome shotgun (WGS) entry which is preliminary data.</text>
</comment>
<organism evidence="2 3">
    <name type="scientific">Amphibalanus amphitrite</name>
    <name type="common">Striped barnacle</name>
    <name type="synonym">Balanus amphitrite</name>
    <dbReference type="NCBI Taxonomy" id="1232801"/>
    <lineage>
        <taxon>Eukaryota</taxon>
        <taxon>Metazoa</taxon>
        <taxon>Ecdysozoa</taxon>
        <taxon>Arthropoda</taxon>
        <taxon>Crustacea</taxon>
        <taxon>Multicrustacea</taxon>
        <taxon>Cirripedia</taxon>
        <taxon>Thoracica</taxon>
        <taxon>Thoracicalcarea</taxon>
        <taxon>Balanomorpha</taxon>
        <taxon>Balanoidea</taxon>
        <taxon>Balanidae</taxon>
        <taxon>Amphibalaninae</taxon>
        <taxon>Amphibalanus</taxon>
    </lineage>
</organism>
<keyword evidence="3" id="KW-1185">Reference proteome</keyword>
<reference evidence="2 3" key="1">
    <citation type="submission" date="2019-07" db="EMBL/GenBank/DDBJ databases">
        <title>Draft genome assembly of a fouling barnacle, Amphibalanus amphitrite (Darwin, 1854): The first reference genome for Thecostraca.</title>
        <authorList>
            <person name="Kim W."/>
        </authorList>
    </citation>
    <scope>NUCLEOTIDE SEQUENCE [LARGE SCALE GENOMIC DNA]</scope>
    <source>
        <strain evidence="2">SNU_AA5</strain>
        <tissue evidence="2">Soma without cirri and trophi</tissue>
    </source>
</reference>
<evidence type="ECO:0000313" key="2">
    <source>
        <dbReference type="EMBL" id="KAF0288778.1"/>
    </source>
</evidence>
<feature type="compositionally biased region" description="Basic and acidic residues" evidence="1">
    <location>
        <begin position="119"/>
        <end position="128"/>
    </location>
</feature>
<dbReference type="Proteomes" id="UP000440578">
    <property type="component" value="Unassembled WGS sequence"/>
</dbReference>
<dbReference type="PANTHER" id="PTHR47331">
    <property type="entry name" value="PHD-TYPE DOMAIN-CONTAINING PROTEIN"/>
    <property type="match status" value="1"/>
</dbReference>
<gene>
    <name evidence="2" type="ORF">FJT64_012864</name>
</gene>
<feature type="region of interest" description="Disordered" evidence="1">
    <location>
        <begin position="222"/>
        <end position="275"/>
    </location>
</feature>
<evidence type="ECO:0000313" key="3">
    <source>
        <dbReference type="Proteomes" id="UP000440578"/>
    </source>
</evidence>
<evidence type="ECO:0000256" key="1">
    <source>
        <dbReference type="SAM" id="MobiDB-lite"/>
    </source>
</evidence>
<sequence>MYHQALARLHERFGREGDISQAYLSSMFTTPAPSINNIASVERFSSAVSNTVLTLRALNHYNDLRAIENLRRVVLKLPAELSYQWGREVHQMHPKQPDLEIFSKWLETETAILRNSANHNRDPERKGPSDCPQRFRTYTGEEIKIRGVAEVDVAVDGAPAVRLPLMVVHGKGPSLFGRNWLEKIRLNWNKLFDVSVPNHEYRRTMVPDEPPDSSALDSAAHAVAGDSRDATVGGPVKQNPALSVTEKDIAKRYRKVAGEQPRPGRLQDGAPGHQQ</sequence>
<dbReference type="AlphaFoldDB" id="A0A6A4VEF3"/>
<dbReference type="OrthoDB" id="6496110at2759"/>
<accession>A0A6A4VEF3</accession>
<proteinExistence type="predicted"/>
<dbReference type="EMBL" id="VIIS01002080">
    <property type="protein sequence ID" value="KAF0288778.1"/>
    <property type="molecule type" value="Genomic_DNA"/>
</dbReference>
<name>A0A6A4VEF3_AMPAM</name>